<organism evidence="23 24">
    <name type="scientific">Mizuhopecten yessoensis</name>
    <name type="common">Japanese scallop</name>
    <name type="synonym">Patinopecten yessoensis</name>
    <dbReference type="NCBI Taxonomy" id="6573"/>
    <lineage>
        <taxon>Eukaryota</taxon>
        <taxon>Metazoa</taxon>
        <taxon>Spiralia</taxon>
        <taxon>Lophotrochozoa</taxon>
        <taxon>Mollusca</taxon>
        <taxon>Bivalvia</taxon>
        <taxon>Autobranchia</taxon>
        <taxon>Pteriomorphia</taxon>
        <taxon>Pectinida</taxon>
        <taxon>Pectinoidea</taxon>
        <taxon>Pectinidae</taxon>
        <taxon>Mizuhopecten</taxon>
    </lineage>
</organism>
<dbReference type="CDD" id="cd17060">
    <property type="entry name" value="Ubl_RB1CC1"/>
    <property type="match status" value="1"/>
</dbReference>
<evidence type="ECO:0000256" key="17">
    <source>
        <dbReference type="ARBA" id="ARBA00069790"/>
    </source>
</evidence>
<dbReference type="Pfam" id="PF04108">
    <property type="entry name" value="ATG17_like"/>
    <property type="match status" value="1"/>
</dbReference>
<feature type="coiled-coil region" evidence="19">
    <location>
        <begin position="1408"/>
        <end position="1467"/>
    </location>
</feature>
<dbReference type="Gene3D" id="3.10.20.90">
    <property type="entry name" value="Phosphatidylinositol 3-kinase Catalytic Subunit, Chain A, domain 1"/>
    <property type="match status" value="1"/>
</dbReference>
<name>A0A210R5I4_MIZYE</name>
<comment type="caution">
    <text evidence="23">The sequence shown here is derived from an EMBL/GenBank/DDBJ whole genome shotgun (WGS) entry which is preliminary data.</text>
</comment>
<keyword evidence="14" id="KW-0539">Nucleus</keyword>
<dbReference type="GO" id="GO:0060090">
    <property type="term" value="F:molecular adaptor activity"/>
    <property type="evidence" value="ECO:0007669"/>
    <property type="project" value="TreeGrafter"/>
</dbReference>
<evidence type="ECO:0000256" key="16">
    <source>
        <dbReference type="ARBA" id="ARBA00053494"/>
    </source>
</evidence>
<keyword evidence="10" id="KW-0805">Transcription regulation</keyword>
<comment type="subcellular location">
    <subcellularLocation>
        <location evidence="4">Cytoplasm</location>
        <location evidence="4">Cytosol</location>
    </subcellularLocation>
    <subcellularLocation>
        <location evidence="3">Lysosome</location>
    </subcellularLocation>
    <subcellularLocation>
        <location evidence="1">Nucleus</location>
    </subcellularLocation>
    <subcellularLocation>
        <location evidence="2">Preautophagosomal structure</location>
    </subcellularLocation>
</comment>
<dbReference type="GO" id="GO:0000045">
    <property type="term" value="P:autophagosome assembly"/>
    <property type="evidence" value="ECO:0007669"/>
    <property type="project" value="InterPro"/>
</dbReference>
<dbReference type="GO" id="GO:0008285">
    <property type="term" value="P:negative regulation of cell population proliferation"/>
    <property type="evidence" value="ECO:0007669"/>
    <property type="project" value="UniProtKB-ARBA"/>
</dbReference>
<dbReference type="STRING" id="6573.A0A210R5I4"/>
<evidence type="ECO:0000256" key="3">
    <source>
        <dbReference type="ARBA" id="ARBA00004371"/>
    </source>
</evidence>
<keyword evidence="11 19" id="KW-0175">Coiled coil</keyword>
<feature type="region of interest" description="Disordered" evidence="20">
    <location>
        <begin position="611"/>
        <end position="712"/>
    </location>
</feature>
<feature type="compositionally biased region" description="Basic and acidic residues" evidence="20">
    <location>
        <begin position="1166"/>
        <end position="1175"/>
    </location>
</feature>
<evidence type="ECO:0000256" key="7">
    <source>
        <dbReference type="ARBA" id="ARBA00022553"/>
    </source>
</evidence>
<feature type="region of interest" description="Disordered" evidence="20">
    <location>
        <begin position="1166"/>
        <end position="1206"/>
    </location>
</feature>
<feature type="region of interest" description="Disordered" evidence="20">
    <location>
        <begin position="727"/>
        <end position="747"/>
    </location>
</feature>
<evidence type="ECO:0000256" key="8">
    <source>
        <dbReference type="ARBA" id="ARBA00022927"/>
    </source>
</evidence>
<feature type="coiled-coil region" evidence="19">
    <location>
        <begin position="845"/>
        <end position="886"/>
    </location>
</feature>
<evidence type="ECO:0000256" key="12">
    <source>
        <dbReference type="ARBA" id="ARBA00023163"/>
    </source>
</evidence>
<reference evidence="23 24" key="1">
    <citation type="journal article" date="2017" name="Nat. Ecol. Evol.">
        <title>Scallop genome provides insights into evolution of bilaterian karyotype and development.</title>
        <authorList>
            <person name="Wang S."/>
            <person name="Zhang J."/>
            <person name="Jiao W."/>
            <person name="Li J."/>
            <person name="Xun X."/>
            <person name="Sun Y."/>
            <person name="Guo X."/>
            <person name="Huan P."/>
            <person name="Dong B."/>
            <person name="Zhang L."/>
            <person name="Hu X."/>
            <person name="Sun X."/>
            <person name="Wang J."/>
            <person name="Zhao C."/>
            <person name="Wang Y."/>
            <person name="Wang D."/>
            <person name="Huang X."/>
            <person name="Wang R."/>
            <person name="Lv J."/>
            <person name="Li Y."/>
            <person name="Zhang Z."/>
            <person name="Liu B."/>
            <person name="Lu W."/>
            <person name="Hui Y."/>
            <person name="Liang J."/>
            <person name="Zhou Z."/>
            <person name="Hou R."/>
            <person name="Li X."/>
            <person name="Liu Y."/>
            <person name="Li H."/>
            <person name="Ning X."/>
            <person name="Lin Y."/>
            <person name="Zhao L."/>
            <person name="Xing Q."/>
            <person name="Dou J."/>
            <person name="Li Y."/>
            <person name="Mao J."/>
            <person name="Guo H."/>
            <person name="Dou H."/>
            <person name="Li T."/>
            <person name="Mu C."/>
            <person name="Jiang W."/>
            <person name="Fu Q."/>
            <person name="Fu X."/>
            <person name="Miao Y."/>
            <person name="Liu J."/>
            <person name="Yu Q."/>
            <person name="Li R."/>
            <person name="Liao H."/>
            <person name="Li X."/>
            <person name="Kong Y."/>
            <person name="Jiang Z."/>
            <person name="Chourrout D."/>
            <person name="Li R."/>
            <person name="Bao Z."/>
        </authorList>
    </citation>
    <scope>NUCLEOTIDE SEQUENCE [LARGE SCALE GENOMIC DNA]</scope>
    <source>
        <strain evidence="23 24">PY_sf001</strain>
    </source>
</reference>
<dbReference type="PANTHER" id="PTHR13222:SF1">
    <property type="entry name" value="RB1-INDUCIBLE COILED-COIL PROTEIN 1"/>
    <property type="match status" value="1"/>
</dbReference>
<feature type="domain" description="Autophagy-related protein 11 C-terminal" evidence="22">
    <location>
        <begin position="1504"/>
        <end position="1604"/>
    </location>
</feature>
<evidence type="ECO:0000256" key="1">
    <source>
        <dbReference type="ARBA" id="ARBA00004123"/>
    </source>
</evidence>
<feature type="compositionally biased region" description="Polar residues" evidence="20">
    <location>
        <begin position="665"/>
        <end position="681"/>
    </location>
</feature>
<feature type="region of interest" description="Disordered" evidence="20">
    <location>
        <begin position="1709"/>
        <end position="1754"/>
    </location>
</feature>
<dbReference type="GO" id="GO:0061723">
    <property type="term" value="P:glycophagy"/>
    <property type="evidence" value="ECO:0007669"/>
    <property type="project" value="TreeGrafter"/>
</dbReference>
<keyword evidence="6" id="KW-0963">Cytoplasm</keyword>
<keyword evidence="5" id="KW-0813">Transport</keyword>
<keyword evidence="12" id="KW-0804">Transcription</keyword>
<evidence type="ECO:0000259" key="22">
    <source>
        <dbReference type="Pfam" id="PF10377"/>
    </source>
</evidence>
<dbReference type="GO" id="GO:1990316">
    <property type="term" value="C:Atg1/ULK1 kinase complex"/>
    <property type="evidence" value="ECO:0007669"/>
    <property type="project" value="TreeGrafter"/>
</dbReference>
<dbReference type="GO" id="GO:0034045">
    <property type="term" value="C:phagophore assembly site membrane"/>
    <property type="evidence" value="ECO:0007669"/>
    <property type="project" value="TreeGrafter"/>
</dbReference>
<evidence type="ECO:0000256" key="2">
    <source>
        <dbReference type="ARBA" id="ARBA00004329"/>
    </source>
</evidence>
<feature type="compositionally biased region" description="Basic and acidic residues" evidence="20">
    <location>
        <begin position="682"/>
        <end position="692"/>
    </location>
</feature>
<feature type="compositionally biased region" description="Basic and acidic residues" evidence="20">
    <location>
        <begin position="916"/>
        <end position="927"/>
    </location>
</feature>
<dbReference type="OrthoDB" id="447953at2759"/>
<dbReference type="Pfam" id="PF10377">
    <property type="entry name" value="ATG11"/>
    <property type="match status" value="1"/>
</dbReference>
<dbReference type="GO" id="GO:0019901">
    <property type="term" value="F:protein kinase binding"/>
    <property type="evidence" value="ECO:0007669"/>
    <property type="project" value="UniProtKB-ARBA"/>
</dbReference>
<proteinExistence type="predicted"/>
<keyword evidence="13" id="KW-0458">Lysosome</keyword>
<dbReference type="GO" id="GO:0005634">
    <property type="term" value="C:nucleus"/>
    <property type="evidence" value="ECO:0007669"/>
    <property type="project" value="UniProtKB-SubCell"/>
</dbReference>
<dbReference type="EMBL" id="NEDP02000216">
    <property type="protein sequence ID" value="OWF56300.1"/>
    <property type="molecule type" value="Genomic_DNA"/>
</dbReference>
<feature type="region of interest" description="Disordered" evidence="20">
    <location>
        <begin position="1095"/>
        <end position="1121"/>
    </location>
</feature>
<feature type="coiled-coil region" evidence="19">
    <location>
        <begin position="1495"/>
        <end position="1522"/>
    </location>
</feature>
<keyword evidence="15" id="KW-0131">Cell cycle</keyword>
<dbReference type="GO" id="GO:0005764">
    <property type="term" value="C:lysosome"/>
    <property type="evidence" value="ECO:0007669"/>
    <property type="project" value="UniProtKB-SubCell"/>
</dbReference>
<feature type="region of interest" description="Disordered" evidence="20">
    <location>
        <begin position="916"/>
        <end position="944"/>
    </location>
</feature>
<dbReference type="FunFam" id="3.10.20.90:FF:000049">
    <property type="entry name" value="RB1-inducible coiled-coil protein 1 isoform X1"/>
    <property type="match status" value="1"/>
</dbReference>
<comment type="function">
    <text evidence="16">Involved in autophagy. Regulates early events but also late events of autophagosome formation through direct interaction with Atg16L1. Required for the formation of the autophagosome-like double-membrane structure that surrounds the Salmonella-containing vacuole (SCV) during S.typhimurium infection and subsequent xenophagy. Involved in repair of DNA damage caused by ionizing radiation, which subsequently improves cell survival by decreasing apoptosis. Inhibits PTK2/FAK1 and PTK2B/PYK2 kinase activity, affecting their downstream signaling pathways. Plays a role as a modulator of TGF-beta-signaling by restricting substrate specificity of RNF111. Functions as a DNA-binding transcription factor. Is a potent regulator of the RB1 pathway through induction of RB1 expression. Plays a crucial role in muscular differentiation. Plays an indispensable role in fetal hematopoiesis and in the regulation of neuronal homeostasis.</text>
</comment>
<dbReference type="GO" id="GO:0005829">
    <property type="term" value="C:cytosol"/>
    <property type="evidence" value="ECO:0007669"/>
    <property type="project" value="UniProtKB-SubCell"/>
</dbReference>
<evidence type="ECO:0000313" key="24">
    <source>
        <dbReference type="Proteomes" id="UP000242188"/>
    </source>
</evidence>
<evidence type="ECO:0000259" key="21">
    <source>
        <dbReference type="Pfam" id="PF04108"/>
    </source>
</evidence>
<keyword evidence="24" id="KW-1185">Reference proteome</keyword>
<protein>
    <recommendedName>
        <fullName evidence="17">RB1-inducible coiled-coil protein 1</fullName>
    </recommendedName>
    <alternativeName>
        <fullName evidence="18">FAK family kinase-interacting protein of 200 kDa</fullName>
    </alternativeName>
</protein>
<keyword evidence="7" id="KW-0597">Phosphoprotein</keyword>
<evidence type="ECO:0000256" key="10">
    <source>
        <dbReference type="ARBA" id="ARBA00023015"/>
    </source>
</evidence>
<dbReference type="InterPro" id="IPR040040">
    <property type="entry name" value="ATG11"/>
</dbReference>
<dbReference type="GO" id="GO:0034517">
    <property type="term" value="P:ribophagy"/>
    <property type="evidence" value="ECO:0007669"/>
    <property type="project" value="TreeGrafter"/>
</dbReference>
<dbReference type="GO" id="GO:0034727">
    <property type="term" value="P:piecemeal microautophagy of the nucleus"/>
    <property type="evidence" value="ECO:0007669"/>
    <property type="project" value="TreeGrafter"/>
</dbReference>
<dbReference type="InterPro" id="IPR019460">
    <property type="entry name" value="Atg11_C"/>
</dbReference>
<feature type="compositionally biased region" description="Low complexity" evidence="20">
    <location>
        <begin position="630"/>
        <end position="639"/>
    </location>
</feature>
<feature type="compositionally biased region" description="Polar residues" evidence="20">
    <location>
        <begin position="1177"/>
        <end position="1206"/>
    </location>
</feature>
<accession>A0A210R5I4</accession>
<evidence type="ECO:0000313" key="23">
    <source>
        <dbReference type="EMBL" id="OWF56300.1"/>
    </source>
</evidence>
<dbReference type="PANTHER" id="PTHR13222">
    <property type="entry name" value="RB1-INDUCIBLE COILED-COIL"/>
    <property type="match status" value="1"/>
</dbReference>
<dbReference type="GO" id="GO:0000422">
    <property type="term" value="P:autophagy of mitochondrion"/>
    <property type="evidence" value="ECO:0007669"/>
    <property type="project" value="TreeGrafter"/>
</dbReference>
<dbReference type="InterPro" id="IPR045326">
    <property type="entry name" value="ATG17-like_dom"/>
</dbReference>
<dbReference type="Proteomes" id="UP000242188">
    <property type="component" value="Unassembled WGS sequence"/>
</dbReference>
<dbReference type="GO" id="GO:0031090">
    <property type="term" value="C:organelle membrane"/>
    <property type="evidence" value="ECO:0007669"/>
    <property type="project" value="UniProtKB-ARBA"/>
</dbReference>
<sequence>MLYVFHVDTGTMLTFDMNLAMESVATLQGVIARACHITEDKQVLLISGGESLDPSARVGKYHAGTDTNPIFLFSKSTIEAMTPPSPSVHYGSDVDIHSQVEGSLLLPPAYATVVSRAQLALQIHDVDKEEMKACEKLVHDQHLQQQGWAAVVANLEDITSALHQRSEIFMTAYQEYLVQREDYRETLSRVVSSLQLLSKIPVLPVLLSEVSFLSEDAMGLIGSDEDNNGSLYDWISSQDPQHNLNDMVDQCMKATEQLDPRIQESLTSEVQSTLKQVDNLSMKEVKGLEDRLYGLDQMMSVARRLVQEQSDMAQGFIQNQNRVSNLRDKSILPDLCSSHKKQLLVMVNNHKMLRDKKKKCKMAKEELAVNLHTRLRWVMWVEKMICDVDGKLMIYHENLKRLRKRLDILRQIYEAPRVYAQLVVEVVRRKKFASFFTKWAVTVADDYNSVHSEEVKRRQTFQSEVGHHFLQTLFQGLEDVPVTVISKTPSDFDKNLPNITSDDITMLKEAVPELAEELKLPFEAALPVGTTDITKSKFPQLFKHNSIVTSEIEIIHSLDDQYLTCDRDSVSLGEQVANSELDTNLVIKSENDTDQLKPELLMPRSLSEDLTQQMKGEVSDDSNEGKEASRGAAVASVRSPTVKREQVTLKTSGEASGASTSSGEQIKSTESDSSGQDNAQHSGEEKSCESAGRKIMSRRKVGAELSPDMETSQEFTTADFYIEDSMPSSIADSPPTCSKPGTVKPSAEKLSENKAAYLEKLEKENIEFKARNSVVSSKLKTFQEYVNIHLPEMKSSLSGFQTTYVSSQMQFQDEFESNKKKILETLQQFDAHRSEEERINIEKHFADSEKIRNDLEEKLKQSNIQISAQKEEVENLQRDLVIAKEDVTLVRKTSEEKVSDLSLQLSEMCKVSESEKSRIADLERQTESLKQQSNEMEDRAKETKEKLENDLSKAKENYDVEVSELTKRHSLEMEVELDKLRAEMQLQIDELEKIVSEKEKLLKEMEGNLKKAEKENILLEEKMMEKFQTEKDGITKIMEEDFEQRMDKKIEEEKEALSKQFQQERETLLGEHQSGIENLSKQLVSEKEEEVEKIRKELEEKHEKSETNIRTMLEKEKDADLEKQKSVLTEDYQKEMGTVRDELLQEKATLLLELKAFRDKVMEQKESQTEVKESKPLSVQTEPAQVTGKETQTPAQEVTQSQSQTDKTQLAQQQIQTEVFEGTHTESQTEAKEVKTGVSQTKTVVLAQGETQTAVKEYLPKEAQTKIHSYAQGEAQTDLKAMEQQTDSSSGLKLVGNVLSREEHEDAVREVEKRLRELQDQALGKALTNSQEKTEFELNALKEQHDQEISSLIAKFEKDRDDSASSLKTSLTAEKQMMFNEAVSKVTQEKDKVIESLRQEQTKTLEQQHNYKDTIEKLKEEKAKLEDMKTRAMSHLNDKDREFAACKRQMESEVALVRQQLTEYQTQLQPASHMQVSASPSVMNISTTEDKESRICELEEAMKSKEDEITSLQQKLSEFSMTASTRSVVQDKVSITSCTVGDLVLFCLDERHDQYVVFTIGTTLHFLHTDCLDNLGLRTNPGETRKSWVLAEITEKEYCQAKKEVGEAQLLKTPQEVGEVKHLSFHHRKWMRPSFSKHHRKWVRLSFSKHHRKWEVGEAQLLLPPQEVGEAQLLQTPQEVGEAQLLKTPQEAGEVKHLSFHHRKWVRPSFSKHTRSGGGQTSLLPPQEVGSGGDQTPLLPPQEVGEAQPLQTPQEVDEAKHFSYHHRKLFRPDPLLTPQQSYSGNLNQVSVDSMTNRCVN</sequence>
<evidence type="ECO:0000256" key="5">
    <source>
        <dbReference type="ARBA" id="ARBA00022448"/>
    </source>
</evidence>
<evidence type="ECO:0000256" key="15">
    <source>
        <dbReference type="ARBA" id="ARBA00023306"/>
    </source>
</evidence>
<evidence type="ECO:0000256" key="20">
    <source>
        <dbReference type="SAM" id="MobiDB-lite"/>
    </source>
</evidence>
<evidence type="ECO:0000256" key="13">
    <source>
        <dbReference type="ARBA" id="ARBA00023228"/>
    </source>
</evidence>
<evidence type="ECO:0000256" key="4">
    <source>
        <dbReference type="ARBA" id="ARBA00004514"/>
    </source>
</evidence>
<evidence type="ECO:0000256" key="18">
    <source>
        <dbReference type="ARBA" id="ARBA00080154"/>
    </source>
</evidence>
<evidence type="ECO:0000256" key="9">
    <source>
        <dbReference type="ARBA" id="ARBA00023006"/>
    </source>
</evidence>
<evidence type="ECO:0000256" key="6">
    <source>
        <dbReference type="ARBA" id="ARBA00022490"/>
    </source>
</evidence>
<keyword evidence="9" id="KW-0072">Autophagy</keyword>
<dbReference type="GO" id="GO:0015031">
    <property type="term" value="P:protein transport"/>
    <property type="evidence" value="ECO:0007669"/>
    <property type="project" value="UniProtKB-KW"/>
</dbReference>
<gene>
    <name evidence="23" type="ORF">KP79_PYT08257</name>
</gene>
<feature type="domain" description="Autophagy protein ATG17-like" evidence="21">
    <location>
        <begin position="128"/>
        <end position="467"/>
    </location>
</feature>
<evidence type="ECO:0000256" key="19">
    <source>
        <dbReference type="SAM" id="Coils"/>
    </source>
</evidence>
<dbReference type="GO" id="GO:0061709">
    <property type="term" value="P:reticulophagy"/>
    <property type="evidence" value="ECO:0007669"/>
    <property type="project" value="TreeGrafter"/>
</dbReference>
<keyword evidence="8" id="KW-0653">Protein transport</keyword>
<evidence type="ECO:0000256" key="11">
    <source>
        <dbReference type="ARBA" id="ARBA00023054"/>
    </source>
</evidence>
<evidence type="ECO:0000256" key="14">
    <source>
        <dbReference type="ARBA" id="ARBA00023242"/>
    </source>
</evidence>
<feature type="compositionally biased region" description="Low complexity" evidence="20">
    <location>
        <begin position="651"/>
        <end position="664"/>
    </location>
</feature>